<dbReference type="Proteomes" id="UP001595868">
    <property type="component" value="Unassembled WGS sequence"/>
</dbReference>
<reference evidence="3" key="1">
    <citation type="journal article" date="2019" name="Int. J. Syst. Evol. Microbiol.">
        <title>The Global Catalogue of Microorganisms (GCM) 10K type strain sequencing project: providing services to taxonomists for standard genome sequencing and annotation.</title>
        <authorList>
            <consortium name="The Broad Institute Genomics Platform"/>
            <consortium name="The Broad Institute Genome Sequencing Center for Infectious Disease"/>
            <person name="Wu L."/>
            <person name="Ma J."/>
        </authorList>
    </citation>
    <scope>NUCLEOTIDE SEQUENCE [LARGE SCALE GENOMIC DNA]</scope>
    <source>
        <strain evidence="3">2902at01</strain>
    </source>
</reference>
<dbReference type="PANTHER" id="PTHR33824">
    <property type="entry name" value="POLYKETIDE CYCLASE/DEHYDRASE AND LIPID TRANSPORT SUPERFAMILY PROTEIN"/>
    <property type="match status" value="1"/>
</dbReference>
<feature type="domain" description="Coenzyme Q-binding protein COQ10 START" evidence="1">
    <location>
        <begin position="10"/>
        <end position="129"/>
    </location>
</feature>
<dbReference type="InterPro" id="IPR023393">
    <property type="entry name" value="START-like_dom_sf"/>
</dbReference>
<dbReference type="PANTHER" id="PTHR33824:SF7">
    <property type="entry name" value="POLYKETIDE CYCLASE_DEHYDRASE AND LIPID TRANSPORT SUPERFAMILY PROTEIN"/>
    <property type="match status" value="1"/>
</dbReference>
<dbReference type="Pfam" id="PF03364">
    <property type="entry name" value="Polyketide_cyc"/>
    <property type="match status" value="1"/>
</dbReference>
<dbReference type="InterPro" id="IPR005031">
    <property type="entry name" value="COQ10_START"/>
</dbReference>
<comment type="caution">
    <text evidence="2">The sequence shown here is derived from an EMBL/GenBank/DDBJ whole genome shotgun (WGS) entry which is preliminary data.</text>
</comment>
<dbReference type="CDD" id="cd07817">
    <property type="entry name" value="SRPBCC_8"/>
    <property type="match status" value="1"/>
</dbReference>
<evidence type="ECO:0000313" key="2">
    <source>
        <dbReference type="EMBL" id="MFC4105972.1"/>
    </source>
</evidence>
<evidence type="ECO:0000313" key="3">
    <source>
        <dbReference type="Proteomes" id="UP001595868"/>
    </source>
</evidence>
<sequence length="153" mass="17406">MSGVIESVDVAVPVRTAYDQWTQFEEFPQFMSGVEEVRQISDTMTHWRVAIAGVTREFDARITEQLPDERVAWSSTEGTRQAGVVTFHRLDENSTRVTLQMEIEPHGAVEQAGDKLGIVDKRVKGDLERFKQFIERRGTETGAWRGEVSRPQP</sequence>
<organism evidence="2 3">
    <name type="scientific">Micromonospora zhanjiangensis</name>
    <dbReference type="NCBI Taxonomy" id="1522057"/>
    <lineage>
        <taxon>Bacteria</taxon>
        <taxon>Bacillati</taxon>
        <taxon>Actinomycetota</taxon>
        <taxon>Actinomycetes</taxon>
        <taxon>Micromonosporales</taxon>
        <taxon>Micromonosporaceae</taxon>
        <taxon>Micromonospora</taxon>
    </lineage>
</organism>
<dbReference type="RefSeq" id="WP_377543309.1">
    <property type="nucleotide sequence ID" value="NZ_JBHSBN010000004.1"/>
</dbReference>
<keyword evidence="3" id="KW-1185">Reference proteome</keyword>
<dbReference type="EMBL" id="JBHSBN010000004">
    <property type="protein sequence ID" value="MFC4105972.1"/>
    <property type="molecule type" value="Genomic_DNA"/>
</dbReference>
<dbReference type="Gene3D" id="3.30.530.20">
    <property type="match status" value="1"/>
</dbReference>
<name>A0ABV8KIP3_9ACTN</name>
<proteinExistence type="predicted"/>
<dbReference type="InterPro" id="IPR047137">
    <property type="entry name" value="ORF3"/>
</dbReference>
<gene>
    <name evidence="2" type="ORF">ACFOX0_08480</name>
</gene>
<dbReference type="SUPFAM" id="SSF55961">
    <property type="entry name" value="Bet v1-like"/>
    <property type="match status" value="1"/>
</dbReference>
<accession>A0ABV8KIP3</accession>
<evidence type="ECO:0000259" key="1">
    <source>
        <dbReference type="Pfam" id="PF03364"/>
    </source>
</evidence>
<protein>
    <submittedName>
        <fullName evidence="2">SRPBCC family protein</fullName>
    </submittedName>
</protein>